<dbReference type="RefSeq" id="WP_113934341.1">
    <property type="nucleotide sequence ID" value="NZ_JACCEU010000003.1"/>
</dbReference>
<keyword evidence="1" id="KW-0812">Transmembrane</keyword>
<dbReference type="Pfam" id="PF13462">
    <property type="entry name" value="Thioredoxin_4"/>
    <property type="match status" value="1"/>
</dbReference>
<dbReference type="InterPro" id="IPR012336">
    <property type="entry name" value="Thioredoxin-like_fold"/>
</dbReference>
<protein>
    <submittedName>
        <fullName evidence="3">Thioredoxin-like protein</fullName>
    </submittedName>
</protein>
<dbReference type="InterPro" id="IPR036249">
    <property type="entry name" value="Thioredoxin-like_sf"/>
</dbReference>
<evidence type="ECO:0000256" key="1">
    <source>
        <dbReference type="SAM" id="Phobius"/>
    </source>
</evidence>
<feature type="domain" description="Thioredoxin-like fold" evidence="2">
    <location>
        <begin position="65"/>
        <end position="210"/>
    </location>
</feature>
<organism evidence="3 4">
    <name type="scientific">Eoetvoesiella caeni</name>
    <dbReference type="NCBI Taxonomy" id="645616"/>
    <lineage>
        <taxon>Bacteria</taxon>
        <taxon>Pseudomonadati</taxon>
        <taxon>Pseudomonadota</taxon>
        <taxon>Betaproteobacteria</taxon>
        <taxon>Burkholderiales</taxon>
        <taxon>Alcaligenaceae</taxon>
        <taxon>Eoetvoesiella</taxon>
    </lineage>
</organism>
<accession>A0A366H534</accession>
<dbReference type="SUPFAM" id="SSF52833">
    <property type="entry name" value="Thioredoxin-like"/>
    <property type="match status" value="1"/>
</dbReference>
<evidence type="ECO:0000259" key="2">
    <source>
        <dbReference type="Pfam" id="PF13462"/>
    </source>
</evidence>
<keyword evidence="1" id="KW-1133">Transmembrane helix</keyword>
<dbReference type="Proteomes" id="UP000253628">
    <property type="component" value="Unassembled WGS sequence"/>
</dbReference>
<name>A0A366H534_9BURK</name>
<sequence>MTPRYLAPIRLQTLCRHFCRRSRWFPAVTAILVAALLTWFLSGSPGEPASPPASEDDAQVVAPPWVLGNPQGRFVLTLYADFECPFCRAYFPVLTQWVDQNSDVVLQWHHLPLRAHEPAASTEARLAECVGEAGGSAAFWRAAQWIYVHTRGDGLGLPTGLRYPDATPAIEQCLASDRPNALIRAQAQAATKGGVAATPSLRMQDRQTHHAILLQGPVEGDALISAMDMLAVGDPVAASSSASTEMPVELVGDMPR</sequence>
<feature type="transmembrane region" description="Helical" evidence="1">
    <location>
        <begin position="24"/>
        <end position="42"/>
    </location>
</feature>
<dbReference type="EMBL" id="QNRQ01000010">
    <property type="protein sequence ID" value="RBP37137.1"/>
    <property type="molecule type" value="Genomic_DNA"/>
</dbReference>
<dbReference type="Gene3D" id="3.40.30.10">
    <property type="entry name" value="Glutaredoxin"/>
    <property type="match status" value="1"/>
</dbReference>
<evidence type="ECO:0000313" key="4">
    <source>
        <dbReference type="Proteomes" id="UP000253628"/>
    </source>
</evidence>
<gene>
    <name evidence="3" type="ORF">DFR37_11090</name>
</gene>
<proteinExistence type="predicted"/>
<keyword evidence="1" id="KW-0472">Membrane</keyword>
<reference evidence="3 4" key="1">
    <citation type="submission" date="2018-06" db="EMBL/GenBank/DDBJ databases">
        <title>Genomic Encyclopedia of Type Strains, Phase IV (KMG-IV): sequencing the most valuable type-strain genomes for metagenomic binning, comparative biology and taxonomic classification.</title>
        <authorList>
            <person name="Goeker M."/>
        </authorList>
    </citation>
    <scope>NUCLEOTIDE SEQUENCE [LARGE SCALE GENOMIC DNA]</scope>
    <source>
        <strain evidence="3 4">DSM 25520</strain>
    </source>
</reference>
<comment type="caution">
    <text evidence="3">The sequence shown here is derived from an EMBL/GenBank/DDBJ whole genome shotgun (WGS) entry which is preliminary data.</text>
</comment>
<keyword evidence="4" id="KW-1185">Reference proteome</keyword>
<dbReference type="CDD" id="cd02972">
    <property type="entry name" value="DsbA_family"/>
    <property type="match status" value="1"/>
</dbReference>
<dbReference type="AlphaFoldDB" id="A0A366H534"/>
<dbReference type="OrthoDB" id="9780340at2"/>
<evidence type="ECO:0000313" key="3">
    <source>
        <dbReference type="EMBL" id="RBP37137.1"/>
    </source>
</evidence>